<feature type="region of interest" description="Disordered" evidence="1">
    <location>
        <begin position="40"/>
        <end position="74"/>
    </location>
</feature>
<comment type="caution">
    <text evidence="2">The sequence shown here is derived from an EMBL/GenBank/DDBJ whole genome shotgun (WGS) entry which is preliminary data.</text>
</comment>
<dbReference type="EMBL" id="SEOQ01000976">
    <property type="protein sequence ID" value="TFY54886.1"/>
    <property type="molecule type" value="Genomic_DNA"/>
</dbReference>
<protein>
    <submittedName>
        <fullName evidence="2">Uncharacterized protein</fullName>
    </submittedName>
</protein>
<feature type="non-terminal residue" evidence="2">
    <location>
        <position position="1"/>
    </location>
</feature>
<dbReference type="Proteomes" id="UP000298327">
    <property type="component" value="Unassembled WGS sequence"/>
</dbReference>
<evidence type="ECO:0000313" key="3">
    <source>
        <dbReference type="Proteomes" id="UP000298327"/>
    </source>
</evidence>
<feature type="compositionally biased region" description="Polar residues" evidence="1">
    <location>
        <begin position="60"/>
        <end position="72"/>
    </location>
</feature>
<feature type="region of interest" description="Disordered" evidence="1">
    <location>
        <begin position="226"/>
        <end position="245"/>
    </location>
</feature>
<proteinExistence type="predicted"/>
<name>A0A4Y9XXK7_9AGAM</name>
<sequence>DESCAAGADMRAKIVPKIPLGCTTGCAMAIARISSQRNGGSCGSWSHQPARFGSPEARTRSTYQPTPSSSNVHHGVQENVQAAVDITDWRQCEARQDALHGACASRTRINMPGDSPICQPSSSCALPRPRLFIFGAHVPPTSSLALHLAAFDIRLSIAAAPREATLRHDVRNGGAFTARGSAPHVSAAYLVAPTVPGRPPAQTSPRRAGPRTLAIAPALSHPGRPAWERRRTEKTIQTARRPLWT</sequence>
<dbReference type="AlphaFoldDB" id="A0A4Y9XXK7"/>
<gene>
    <name evidence="2" type="ORF">EVG20_g9524</name>
</gene>
<organism evidence="2 3">
    <name type="scientific">Dentipellis fragilis</name>
    <dbReference type="NCBI Taxonomy" id="205917"/>
    <lineage>
        <taxon>Eukaryota</taxon>
        <taxon>Fungi</taxon>
        <taxon>Dikarya</taxon>
        <taxon>Basidiomycota</taxon>
        <taxon>Agaricomycotina</taxon>
        <taxon>Agaricomycetes</taxon>
        <taxon>Russulales</taxon>
        <taxon>Hericiaceae</taxon>
        <taxon>Dentipellis</taxon>
    </lineage>
</organism>
<reference evidence="2 3" key="1">
    <citation type="submission" date="2019-02" db="EMBL/GenBank/DDBJ databases">
        <title>Genome sequencing of the rare red list fungi Dentipellis fragilis.</title>
        <authorList>
            <person name="Buettner E."/>
            <person name="Kellner H."/>
        </authorList>
    </citation>
    <scope>NUCLEOTIDE SEQUENCE [LARGE SCALE GENOMIC DNA]</scope>
    <source>
        <strain evidence="2 3">DSM 105465</strain>
    </source>
</reference>
<evidence type="ECO:0000313" key="2">
    <source>
        <dbReference type="EMBL" id="TFY54886.1"/>
    </source>
</evidence>
<keyword evidence="3" id="KW-1185">Reference proteome</keyword>
<evidence type="ECO:0000256" key="1">
    <source>
        <dbReference type="SAM" id="MobiDB-lite"/>
    </source>
</evidence>
<accession>A0A4Y9XXK7</accession>